<name>A0ABR5SD67_9BACT</name>
<keyword evidence="5 8" id="KW-0408">Iron</keyword>
<feature type="binding site" evidence="8">
    <location>
        <position position="32"/>
    </location>
    <ligand>
        <name>[4Fe-4S] cluster</name>
        <dbReference type="ChEBI" id="CHEBI:49883"/>
        <label>1</label>
    </ligand>
</feature>
<comment type="function">
    <text evidence="8">Catalyzes the radical-mediated insertion of two sulfur atoms into the C-6 and C-8 positions of the octanoyl moiety bound to the lipoyl domains of lipoate-dependent enzymes, thereby converting the octanoylated domains into lipoylated derivatives.</text>
</comment>
<comment type="cofactor">
    <cofactor evidence="8">
        <name>[4Fe-4S] cluster</name>
        <dbReference type="ChEBI" id="CHEBI:49883"/>
    </cofactor>
    <text evidence="8">Binds 2 [4Fe-4S] clusters per subunit. One cluster is coordinated with 3 cysteines and an exchangeable S-adenosyl-L-methionine.</text>
</comment>
<evidence type="ECO:0000256" key="8">
    <source>
        <dbReference type="HAMAP-Rule" id="MF_00206"/>
    </source>
</evidence>
<dbReference type="PANTHER" id="PTHR10949">
    <property type="entry name" value="LIPOYL SYNTHASE"/>
    <property type="match status" value="1"/>
</dbReference>
<dbReference type="InterPro" id="IPR003698">
    <property type="entry name" value="Lipoyl_synth"/>
</dbReference>
<dbReference type="PIRSF" id="PIRSF005963">
    <property type="entry name" value="Lipoyl_synth"/>
    <property type="match status" value="1"/>
</dbReference>
<feature type="binding site" evidence="8">
    <location>
        <position position="65"/>
    </location>
    <ligand>
        <name>[4Fe-4S] cluster</name>
        <dbReference type="ChEBI" id="CHEBI:49883"/>
        <label>2</label>
        <note>4Fe-4S-S-AdoMet</note>
    </ligand>
</feature>
<feature type="binding site" evidence="8">
    <location>
        <position position="37"/>
    </location>
    <ligand>
        <name>[4Fe-4S] cluster</name>
        <dbReference type="ChEBI" id="CHEBI:49883"/>
        <label>1</label>
    </ligand>
</feature>
<accession>A0ABR5SD67</accession>
<dbReference type="PANTHER" id="PTHR10949:SF0">
    <property type="entry name" value="LIPOYL SYNTHASE, MITOCHONDRIAL"/>
    <property type="match status" value="1"/>
</dbReference>
<keyword evidence="6 8" id="KW-0411">Iron-sulfur</keyword>
<gene>
    <name evidence="8 10" type="primary">lipA</name>
    <name evidence="10" type="ORF">ASN18_2389</name>
</gene>
<dbReference type="Gene3D" id="3.20.20.70">
    <property type="entry name" value="Aldolase class I"/>
    <property type="match status" value="1"/>
</dbReference>
<dbReference type="EMBL" id="LNQR01000083">
    <property type="protein sequence ID" value="KWT82800.1"/>
    <property type="molecule type" value="Genomic_DNA"/>
</dbReference>
<evidence type="ECO:0000256" key="5">
    <source>
        <dbReference type="ARBA" id="ARBA00023004"/>
    </source>
</evidence>
<feature type="binding site" evidence="8">
    <location>
        <position position="271"/>
    </location>
    <ligand>
        <name>[4Fe-4S] cluster</name>
        <dbReference type="ChEBI" id="CHEBI:49883"/>
        <label>1</label>
    </ligand>
</feature>
<evidence type="ECO:0000256" key="3">
    <source>
        <dbReference type="ARBA" id="ARBA00022691"/>
    </source>
</evidence>
<dbReference type="InterPro" id="IPR031691">
    <property type="entry name" value="LIAS_N"/>
</dbReference>
<dbReference type="InterPro" id="IPR058240">
    <property type="entry name" value="rSAM_sf"/>
</dbReference>
<dbReference type="Pfam" id="PF16881">
    <property type="entry name" value="LIAS_N"/>
    <property type="match status" value="1"/>
</dbReference>
<dbReference type="HAMAP" id="MF_00206">
    <property type="entry name" value="Lipoyl_synth"/>
    <property type="match status" value="1"/>
</dbReference>
<feature type="domain" description="Radical SAM core" evidence="9">
    <location>
        <begin position="44"/>
        <end position="260"/>
    </location>
</feature>
<dbReference type="EC" id="2.8.1.8" evidence="8"/>
<evidence type="ECO:0000256" key="1">
    <source>
        <dbReference type="ARBA" id="ARBA00022485"/>
    </source>
</evidence>
<feature type="binding site" evidence="8">
    <location>
        <position position="58"/>
    </location>
    <ligand>
        <name>[4Fe-4S] cluster</name>
        <dbReference type="ChEBI" id="CHEBI:49883"/>
        <label>2</label>
        <note>4Fe-4S-S-AdoMet</note>
    </ligand>
</feature>
<keyword evidence="8" id="KW-0963">Cytoplasm</keyword>
<dbReference type="InterPro" id="IPR007197">
    <property type="entry name" value="rSAM"/>
</dbReference>
<dbReference type="NCBIfam" id="NF004019">
    <property type="entry name" value="PRK05481.1"/>
    <property type="match status" value="1"/>
</dbReference>
<evidence type="ECO:0000256" key="6">
    <source>
        <dbReference type="ARBA" id="ARBA00023014"/>
    </source>
</evidence>
<comment type="catalytic activity">
    <reaction evidence="7 8">
        <text>[[Fe-S] cluster scaffold protein carrying a second [4Fe-4S](2+) cluster] + N(6)-octanoyl-L-lysyl-[protein] + 2 oxidized [2Fe-2S]-[ferredoxin] + 2 S-adenosyl-L-methionine + 4 H(+) = [[Fe-S] cluster scaffold protein] + N(6)-[(R)-dihydrolipoyl]-L-lysyl-[protein] + 4 Fe(3+) + 2 hydrogen sulfide + 2 5'-deoxyadenosine + 2 L-methionine + 2 reduced [2Fe-2S]-[ferredoxin]</text>
        <dbReference type="Rhea" id="RHEA:16585"/>
        <dbReference type="Rhea" id="RHEA-COMP:9928"/>
        <dbReference type="Rhea" id="RHEA-COMP:10000"/>
        <dbReference type="Rhea" id="RHEA-COMP:10001"/>
        <dbReference type="Rhea" id="RHEA-COMP:10475"/>
        <dbReference type="Rhea" id="RHEA-COMP:14568"/>
        <dbReference type="Rhea" id="RHEA-COMP:14569"/>
        <dbReference type="ChEBI" id="CHEBI:15378"/>
        <dbReference type="ChEBI" id="CHEBI:17319"/>
        <dbReference type="ChEBI" id="CHEBI:29034"/>
        <dbReference type="ChEBI" id="CHEBI:29919"/>
        <dbReference type="ChEBI" id="CHEBI:33722"/>
        <dbReference type="ChEBI" id="CHEBI:33737"/>
        <dbReference type="ChEBI" id="CHEBI:33738"/>
        <dbReference type="ChEBI" id="CHEBI:57844"/>
        <dbReference type="ChEBI" id="CHEBI:59789"/>
        <dbReference type="ChEBI" id="CHEBI:78809"/>
        <dbReference type="ChEBI" id="CHEBI:83100"/>
        <dbReference type="EC" id="2.8.1.8"/>
    </reaction>
</comment>
<feature type="binding site" evidence="8">
    <location>
        <position position="43"/>
    </location>
    <ligand>
        <name>[4Fe-4S] cluster</name>
        <dbReference type="ChEBI" id="CHEBI:49883"/>
        <label>1</label>
    </ligand>
</feature>
<proteinExistence type="inferred from homology"/>
<dbReference type="InterPro" id="IPR013785">
    <property type="entry name" value="Aldolase_TIM"/>
</dbReference>
<keyword evidence="11" id="KW-1185">Reference proteome</keyword>
<sequence>MERLPDWLKTNTFSSLRQTKRLLRQNRLSTVCEEARCPNRGHCFSRPTATFMILGKDCTRSCGFCSVSHVRPSAVDAGEPERVAAAAKAMNLTHVVVTSVTRDDLPDGGAAHFAAVITAIRGELPDAKIEVLTPDFKGSLEALHKVLDAEPDVFNHNVETVPSLYYKVRPQADYGVSLRVLSEANNYSSKVRVKSGLMVGLGESFDEVMAVLKDLKASGCSFITIGQYLRPRKTNIAVVEYVLPEVFDLYRVKAQELGFDAVASAPLVRSSMDAAQMLQKPII</sequence>
<evidence type="ECO:0000256" key="2">
    <source>
        <dbReference type="ARBA" id="ARBA00022679"/>
    </source>
</evidence>
<evidence type="ECO:0000313" key="10">
    <source>
        <dbReference type="EMBL" id="KWT82800.1"/>
    </source>
</evidence>
<dbReference type="Pfam" id="PF04055">
    <property type="entry name" value="Radical_SAM"/>
    <property type="match status" value="1"/>
</dbReference>
<protein>
    <recommendedName>
        <fullName evidence="8">Lipoyl synthase</fullName>
        <ecNumber evidence="8">2.8.1.8</ecNumber>
    </recommendedName>
    <alternativeName>
        <fullName evidence="8">Lip-syn</fullName>
        <shortName evidence="8">LS</shortName>
    </alternativeName>
    <alternativeName>
        <fullName evidence="8">Lipoate synthase</fullName>
    </alternativeName>
    <alternativeName>
        <fullName evidence="8">Lipoic acid synthase</fullName>
    </alternativeName>
    <alternativeName>
        <fullName evidence="8">Sulfur insertion protein LipA</fullName>
    </alternativeName>
</protein>
<dbReference type="GO" id="GO:0016992">
    <property type="term" value="F:lipoate synthase activity"/>
    <property type="evidence" value="ECO:0007669"/>
    <property type="project" value="UniProtKB-EC"/>
</dbReference>
<keyword evidence="1 8" id="KW-0004">4Fe-4S</keyword>
<dbReference type="CDD" id="cd01335">
    <property type="entry name" value="Radical_SAM"/>
    <property type="match status" value="1"/>
</dbReference>
<evidence type="ECO:0000313" key="11">
    <source>
        <dbReference type="Proteomes" id="UP000060487"/>
    </source>
</evidence>
<keyword evidence="3 8" id="KW-0949">S-adenosyl-L-methionine</keyword>
<comment type="pathway">
    <text evidence="8">Protein modification; protein lipoylation via endogenous pathway; protein N(6)-(lipoyl)lysine from octanoyl-[acyl-carrier-protein]: step 2/2.</text>
</comment>
<dbReference type="PROSITE" id="PS51918">
    <property type="entry name" value="RADICAL_SAM"/>
    <property type="match status" value="1"/>
</dbReference>
<comment type="caution">
    <text evidence="10">The sequence shown here is derived from an EMBL/GenBank/DDBJ whole genome shotgun (WGS) entry which is preliminary data.</text>
</comment>
<reference evidence="10 11" key="1">
    <citation type="submission" date="2015-11" db="EMBL/GenBank/DDBJ databases">
        <authorList>
            <person name="Lin W."/>
        </authorList>
    </citation>
    <scope>NUCLEOTIDE SEQUENCE [LARGE SCALE GENOMIC DNA]</scope>
    <source>
        <strain evidence="10 11">HCH-1</strain>
    </source>
</reference>
<keyword evidence="2 8" id="KW-0808">Transferase</keyword>
<evidence type="ECO:0000259" key="9">
    <source>
        <dbReference type="PROSITE" id="PS51918"/>
    </source>
</evidence>
<dbReference type="SMART" id="SM00729">
    <property type="entry name" value="Elp3"/>
    <property type="match status" value="1"/>
</dbReference>
<keyword evidence="4 8" id="KW-0479">Metal-binding</keyword>
<dbReference type="SFLD" id="SFLDF00271">
    <property type="entry name" value="lipoyl_synthase"/>
    <property type="match status" value="1"/>
</dbReference>
<organism evidence="10 11">
    <name type="scientific">Candidatus Magnetominusculus xianensis</name>
    <dbReference type="NCBI Taxonomy" id="1748249"/>
    <lineage>
        <taxon>Bacteria</taxon>
        <taxon>Pseudomonadati</taxon>
        <taxon>Nitrospirota</taxon>
        <taxon>Nitrospiria</taxon>
        <taxon>Nitrospirales</taxon>
        <taxon>Nitrospiraceae</taxon>
        <taxon>Candidatus Magnetominusculus</taxon>
    </lineage>
</organism>
<dbReference type="InterPro" id="IPR006638">
    <property type="entry name" value="Elp3/MiaA/NifB-like_rSAM"/>
</dbReference>
<comment type="subcellular location">
    <subcellularLocation>
        <location evidence="8">Cytoplasm</location>
    </subcellularLocation>
</comment>
<dbReference type="Proteomes" id="UP000060487">
    <property type="component" value="Unassembled WGS sequence"/>
</dbReference>
<dbReference type="SUPFAM" id="SSF102114">
    <property type="entry name" value="Radical SAM enzymes"/>
    <property type="match status" value="1"/>
</dbReference>
<dbReference type="SFLD" id="SFLDS00029">
    <property type="entry name" value="Radical_SAM"/>
    <property type="match status" value="1"/>
</dbReference>
<dbReference type="SFLD" id="SFLDG01058">
    <property type="entry name" value="lipoyl_synthase_like"/>
    <property type="match status" value="1"/>
</dbReference>
<feature type="binding site" evidence="8">
    <location>
        <position position="62"/>
    </location>
    <ligand>
        <name>[4Fe-4S] cluster</name>
        <dbReference type="ChEBI" id="CHEBI:49883"/>
        <label>2</label>
        <note>4Fe-4S-S-AdoMet</note>
    </ligand>
</feature>
<dbReference type="NCBIfam" id="NF009544">
    <property type="entry name" value="PRK12928.1"/>
    <property type="match status" value="1"/>
</dbReference>
<evidence type="ECO:0000256" key="4">
    <source>
        <dbReference type="ARBA" id="ARBA00022723"/>
    </source>
</evidence>
<dbReference type="NCBIfam" id="TIGR00510">
    <property type="entry name" value="lipA"/>
    <property type="match status" value="1"/>
</dbReference>
<evidence type="ECO:0000256" key="7">
    <source>
        <dbReference type="ARBA" id="ARBA00047326"/>
    </source>
</evidence>
<comment type="similarity">
    <text evidence="8">Belongs to the radical SAM superfamily. Lipoyl synthase family.</text>
</comment>